<feature type="transmembrane region" description="Helical" evidence="7">
    <location>
        <begin position="302"/>
        <end position="325"/>
    </location>
</feature>
<feature type="domain" description="ABC3 transporter permease C-terminal" evidence="8">
    <location>
        <begin position="698"/>
        <end position="817"/>
    </location>
</feature>
<feature type="transmembrane region" description="Helical" evidence="7">
    <location>
        <begin position="692"/>
        <end position="717"/>
    </location>
</feature>
<feature type="transmembrane region" description="Helical" evidence="7">
    <location>
        <begin position="779"/>
        <end position="807"/>
    </location>
</feature>
<comment type="subcellular location">
    <subcellularLocation>
        <location evidence="1">Cell membrane</location>
        <topology evidence="1">Multi-pass membrane protein</topology>
    </subcellularLocation>
</comment>
<evidence type="ECO:0000256" key="2">
    <source>
        <dbReference type="ARBA" id="ARBA00022475"/>
    </source>
</evidence>
<dbReference type="GO" id="GO:0005886">
    <property type="term" value="C:plasma membrane"/>
    <property type="evidence" value="ECO:0007669"/>
    <property type="project" value="UniProtKB-SubCell"/>
</dbReference>
<gene>
    <name evidence="9" type="ORF">B5766_03560</name>
</gene>
<evidence type="ECO:0000313" key="9">
    <source>
        <dbReference type="EMBL" id="PDQ35873.1"/>
    </source>
</evidence>
<dbReference type="Proteomes" id="UP000219994">
    <property type="component" value="Unassembled WGS sequence"/>
</dbReference>
<keyword evidence="2" id="KW-1003">Cell membrane</keyword>
<comment type="caution">
    <text evidence="9">The sequence shown here is derived from an EMBL/GenBank/DDBJ whole genome shotgun (WGS) entry which is preliminary data.</text>
</comment>
<evidence type="ECO:0000256" key="7">
    <source>
        <dbReference type="SAM" id="Phobius"/>
    </source>
</evidence>
<dbReference type="EMBL" id="NAEP01000025">
    <property type="protein sequence ID" value="PDQ35873.1"/>
    <property type="molecule type" value="Genomic_DNA"/>
</dbReference>
<keyword evidence="4 7" id="KW-1133">Transmembrane helix</keyword>
<feature type="domain" description="ABC3 transporter permease C-terminal" evidence="8">
    <location>
        <begin position="257"/>
        <end position="375"/>
    </location>
</feature>
<feature type="transmembrane region" description="Helical" evidence="7">
    <location>
        <begin position="422"/>
        <end position="444"/>
    </location>
</feature>
<dbReference type="PANTHER" id="PTHR30572:SF4">
    <property type="entry name" value="ABC TRANSPORTER PERMEASE YTRF"/>
    <property type="match status" value="1"/>
</dbReference>
<dbReference type="InterPro" id="IPR050250">
    <property type="entry name" value="Macrolide_Exporter_MacB"/>
</dbReference>
<sequence length="824" mass="85862">MLNAFVRGWRQFRFDYRKYLAAGIALVFGVALLFGTLVTSQSIGAQLSDRVSSFGGIGDLGLVPTVDGPTITMMDVATVAALPGVSTVIPTFSKQTVARSHKNGSERQVVVTGYPSEWNSSLSGLYVDGRLPDSATLEVALPTDVAKGLRVVPGDVIDVAGTQGRVRFDVVGQFDPGRLGALAYDNIFVDISTAQRMFGAENQISRIDIQLADTYTANGWQAKFGDQLPTGMRVQDTSAVSSSFAPLLSAITLVLTLASLVTLVIAALLAAIAFEGIVQSRRETYGALRALGASAGWIAKSVLIEAAVLGVLGSVLGVGAGFAVSRGLNVLLASGGTLPESVSEFHWWQVVIGLLVGFLASLLGSARAVRRVITQVPTVTLTDFAVTVRPRVHLGTILGLALLGVGLAACFADPLMAKLAGVLALLASTAVLTGPTLTVLVRPLSFIHWPGRVSAQRIRRVQTLGPTTAMTAVVVCLSTALVGGVTAISSAMQEQLGRQFGADIQVSSPVPLSDDLSQRIKSTSGVATTSSTVWGLAEFTGGGLTSQVGFLAVDPTSYFDTAQLPWRTGSDRTTPDQFRVGNTVILPVSVVESRGLKIGDTVSISRAGQKRMLEIIGTFASLSTGNQIIIDREAAAFLGVTGSNGWNVTADPGIDVIDLRNLIAGKLDDVPGVSVITSAQMKQRAESELGTYTSAVFAVVVLALLLGAIGTAGVFGLSVQQRRREIGVYRTIGASRRDIRSLVRWEAILIGIAASILGLLVGQAASILLTQIIAASLGVTLAVAFSPLGLVAIVGLAVTSLVVAALAPSRRASRIDPVAALRAE</sequence>
<feature type="transmembrane region" description="Helical" evidence="7">
    <location>
        <begin position="345"/>
        <end position="363"/>
    </location>
</feature>
<organism evidence="9 10">
    <name type="scientific">Candidatus Lumbricidiphila eiseniae</name>
    <dbReference type="NCBI Taxonomy" id="1969409"/>
    <lineage>
        <taxon>Bacteria</taxon>
        <taxon>Bacillati</taxon>
        <taxon>Actinomycetota</taxon>
        <taxon>Actinomycetes</taxon>
        <taxon>Micrococcales</taxon>
        <taxon>Microbacteriaceae</taxon>
        <taxon>Candidatus Lumbricidiphila</taxon>
    </lineage>
</organism>
<feature type="transmembrane region" description="Helical" evidence="7">
    <location>
        <begin position="397"/>
        <end position="416"/>
    </location>
</feature>
<dbReference type="AlphaFoldDB" id="A0A2A6FTV8"/>
<evidence type="ECO:0000256" key="1">
    <source>
        <dbReference type="ARBA" id="ARBA00004651"/>
    </source>
</evidence>
<feature type="transmembrane region" description="Helical" evidence="7">
    <location>
        <begin position="464"/>
        <end position="488"/>
    </location>
</feature>
<evidence type="ECO:0000259" key="8">
    <source>
        <dbReference type="Pfam" id="PF02687"/>
    </source>
</evidence>
<dbReference type="GO" id="GO:0022857">
    <property type="term" value="F:transmembrane transporter activity"/>
    <property type="evidence" value="ECO:0007669"/>
    <property type="project" value="TreeGrafter"/>
</dbReference>
<name>A0A2A6FTV8_9MICO</name>
<dbReference type="Pfam" id="PF02687">
    <property type="entry name" value="FtsX"/>
    <property type="match status" value="2"/>
</dbReference>
<dbReference type="PANTHER" id="PTHR30572">
    <property type="entry name" value="MEMBRANE COMPONENT OF TRANSPORTER-RELATED"/>
    <property type="match status" value="1"/>
</dbReference>
<proteinExistence type="inferred from homology"/>
<feature type="transmembrane region" description="Helical" evidence="7">
    <location>
        <begin position="247"/>
        <end position="274"/>
    </location>
</feature>
<accession>A0A2A6FTV8</accession>
<keyword evidence="5 7" id="KW-0472">Membrane</keyword>
<evidence type="ECO:0000256" key="4">
    <source>
        <dbReference type="ARBA" id="ARBA00022989"/>
    </source>
</evidence>
<evidence type="ECO:0000256" key="3">
    <source>
        <dbReference type="ARBA" id="ARBA00022692"/>
    </source>
</evidence>
<reference evidence="10" key="1">
    <citation type="submission" date="2017-03" db="EMBL/GenBank/DDBJ databases">
        <authorList>
            <person name="Lund M.B."/>
        </authorList>
    </citation>
    <scope>NUCLEOTIDE SEQUENCE [LARGE SCALE GENOMIC DNA]</scope>
</reference>
<protein>
    <recommendedName>
        <fullName evidence="8">ABC3 transporter permease C-terminal domain-containing protein</fullName>
    </recommendedName>
</protein>
<keyword evidence="3 7" id="KW-0812">Transmembrane</keyword>
<evidence type="ECO:0000256" key="6">
    <source>
        <dbReference type="ARBA" id="ARBA00038076"/>
    </source>
</evidence>
<evidence type="ECO:0000256" key="5">
    <source>
        <dbReference type="ARBA" id="ARBA00023136"/>
    </source>
</evidence>
<feature type="transmembrane region" description="Helical" evidence="7">
    <location>
        <begin position="747"/>
        <end position="773"/>
    </location>
</feature>
<evidence type="ECO:0000313" key="10">
    <source>
        <dbReference type="Proteomes" id="UP000219994"/>
    </source>
</evidence>
<comment type="similarity">
    <text evidence="6">Belongs to the ABC-4 integral membrane protein family.</text>
</comment>
<dbReference type="InterPro" id="IPR003838">
    <property type="entry name" value="ABC3_permease_C"/>
</dbReference>